<dbReference type="EMBL" id="GL883008">
    <property type="protein sequence ID" value="EGG23168.1"/>
    <property type="molecule type" value="Genomic_DNA"/>
</dbReference>
<gene>
    <name evidence="1" type="ORF">DFA_05300</name>
</gene>
<sequence length="57" mass="6501">MRRVLKSSNSTPSIVWMDRTNYQFAFTGGVGGDETKVVGTCLPTFRWYLRLNNNNSN</sequence>
<keyword evidence="2" id="KW-1185">Reference proteome</keyword>
<dbReference type="RefSeq" id="XP_004361019.1">
    <property type="nucleotide sequence ID" value="XM_004360962.1"/>
</dbReference>
<organism evidence="1 2">
    <name type="scientific">Cavenderia fasciculata</name>
    <name type="common">Slime mold</name>
    <name type="synonym">Dictyostelium fasciculatum</name>
    <dbReference type="NCBI Taxonomy" id="261658"/>
    <lineage>
        <taxon>Eukaryota</taxon>
        <taxon>Amoebozoa</taxon>
        <taxon>Evosea</taxon>
        <taxon>Eumycetozoa</taxon>
        <taxon>Dictyostelia</taxon>
        <taxon>Acytosteliales</taxon>
        <taxon>Cavenderiaceae</taxon>
        <taxon>Cavenderia</taxon>
    </lineage>
</organism>
<evidence type="ECO:0000313" key="2">
    <source>
        <dbReference type="Proteomes" id="UP000007797"/>
    </source>
</evidence>
<dbReference type="GeneID" id="14875642"/>
<accession>F4PNW5</accession>
<name>F4PNW5_CACFS</name>
<dbReference type="AlphaFoldDB" id="F4PNW5"/>
<evidence type="ECO:0000313" key="1">
    <source>
        <dbReference type="EMBL" id="EGG23168.1"/>
    </source>
</evidence>
<proteinExistence type="predicted"/>
<reference evidence="2" key="1">
    <citation type="journal article" date="2011" name="Genome Res.">
        <title>Phylogeny-wide analysis of social amoeba genomes highlights ancient origins for complex intercellular communication.</title>
        <authorList>
            <person name="Heidel A.J."/>
            <person name="Lawal H.M."/>
            <person name="Felder M."/>
            <person name="Schilde C."/>
            <person name="Helps N.R."/>
            <person name="Tunggal B."/>
            <person name="Rivero F."/>
            <person name="John U."/>
            <person name="Schleicher M."/>
            <person name="Eichinger L."/>
            <person name="Platzer M."/>
            <person name="Noegel A.A."/>
            <person name="Schaap P."/>
            <person name="Gloeckner G."/>
        </authorList>
    </citation>
    <scope>NUCLEOTIDE SEQUENCE [LARGE SCALE GENOMIC DNA]</scope>
    <source>
        <strain evidence="2">SH3</strain>
    </source>
</reference>
<dbReference type="KEGG" id="dfa:DFA_05300"/>
<dbReference type="Proteomes" id="UP000007797">
    <property type="component" value="Unassembled WGS sequence"/>
</dbReference>
<protein>
    <submittedName>
        <fullName evidence="1">Uncharacterized protein</fullName>
    </submittedName>
</protein>